<dbReference type="EMBL" id="ADTU01008849">
    <property type="status" value="NOT_ANNOTATED_CDS"/>
    <property type="molecule type" value="Genomic_DNA"/>
</dbReference>
<feature type="signal peptide" evidence="1">
    <location>
        <begin position="1"/>
        <end position="21"/>
    </location>
</feature>
<dbReference type="GO" id="GO:0008061">
    <property type="term" value="F:chitin binding"/>
    <property type="evidence" value="ECO:0007669"/>
    <property type="project" value="InterPro"/>
</dbReference>
<reference evidence="3" key="2">
    <citation type="submission" date="2016-04" db="UniProtKB">
        <authorList>
            <consortium name="EnsemblMetazoa"/>
        </authorList>
    </citation>
    <scope>IDENTIFICATION</scope>
</reference>
<accession>A0A158N978</accession>
<evidence type="ECO:0000313" key="4">
    <source>
        <dbReference type="Proteomes" id="UP000005205"/>
    </source>
</evidence>
<evidence type="ECO:0000313" key="3">
    <source>
        <dbReference type="EnsemblMetazoa" id="XP_012054086.1"/>
    </source>
</evidence>
<evidence type="ECO:0000256" key="1">
    <source>
        <dbReference type="SAM" id="SignalP"/>
    </source>
</evidence>
<dbReference type="AlphaFoldDB" id="A0A158N978"/>
<organism evidence="3 4">
    <name type="scientific">Atta cephalotes</name>
    <name type="common">Leafcutter ant</name>
    <dbReference type="NCBI Taxonomy" id="12957"/>
    <lineage>
        <taxon>Eukaryota</taxon>
        <taxon>Metazoa</taxon>
        <taxon>Ecdysozoa</taxon>
        <taxon>Arthropoda</taxon>
        <taxon>Hexapoda</taxon>
        <taxon>Insecta</taxon>
        <taxon>Pterygota</taxon>
        <taxon>Neoptera</taxon>
        <taxon>Endopterygota</taxon>
        <taxon>Hymenoptera</taxon>
        <taxon>Apocrita</taxon>
        <taxon>Aculeata</taxon>
        <taxon>Formicoidea</taxon>
        <taxon>Formicidae</taxon>
        <taxon>Myrmicinae</taxon>
        <taxon>Atta</taxon>
    </lineage>
</organism>
<dbReference type="InParanoid" id="A0A158N978"/>
<dbReference type="OMA" id="IPHENNC"/>
<dbReference type="PROSITE" id="PS50940">
    <property type="entry name" value="CHIT_BIND_II"/>
    <property type="match status" value="1"/>
</dbReference>
<dbReference type="OrthoDB" id="6020543at2759"/>
<dbReference type="InterPro" id="IPR036508">
    <property type="entry name" value="Chitin-bd_dom_sf"/>
</dbReference>
<keyword evidence="1" id="KW-0732">Signal</keyword>
<gene>
    <name evidence="3" type="primary">105617118</name>
</gene>
<proteinExistence type="predicted"/>
<dbReference type="SUPFAM" id="SSF57625">
    <property type="entry name" value="Invertebrate chitin-binding proteins"/>
    <property type="match status" value="2"/>
</dbReference>
<dbReference type="Gene3D" id="2.170.140.10">
    <property type="entry name" value="Chitin binding domain"/>
    <property type="match status" value="1"/>
</dbReference>
<dbReference type="STRING" id="12957.A0A158N978"/>
<dbReference type="Proteomes" id="UP000005205">
    <property type="component" value="Unassembled WGS sequence"/>
</dbReference>
<dbReference type="InterPro" id="IPR002557">
    <property type="entry name" value="Chitin-bd_dom"/>
</dbReference>
<keyword evidence="4" id="KW-1185">Reference proteome</keyword>
<feature type="domain" description="Chitin-binding type-2" evidence="2">
    <location>
        <begin position="35"/>
        <end position="105"/>
    </location>
</feature>
<reference evidence="4" key="1">
    <citation type="journal article" date="2011" name="PLoS Genet.">
        <title>The genome sequence of the leaf-cutter ant Atta cephalotes reveals insights into its obligate symbiotic lifestyle.</title>
        <authorList>
            <person name="Suen G."/>
            <person name="Teiling C."/>
            <person name="Li L."/>
            <person name="Holt C."/>
            <person name="Abouheif E."/>
            <person name="Bornberg-Bauer E."/>
            <person name="Bouffard P."/>
            <person name="Caldera E.J."/>
            <person name="Cash E."/>
            <person name="Cavanaugh A."/>
            <person name="Denas O."/>
            <person name="Elhaik E."/>
            <person name="Fave M.J."/>
            <person name="Gadau J."/>
            <person name="Gibson J.D."/>
            <person name="Graur D."/>
            <person name="Grubbs K.J."/>
            <person name="Hagen D.E."/>
            <person name="Harkins T.T."/>
            <person name="Helmkampf M."/>
            <person name="Hu H."/>
            <person name="Johnson B.R."/>
            <person name="Kim J."/>
            <person name="Marsh S.E."/>
            <person name="Moeller J.A."/>
            <person name="Munoz-Torres M.C."/>
            <person name="Murphy M.C."/>
            <person name="Naughton M.C."/>
            <person name="Nigam S."/>
            <person name="Overson R."/>
            <person name="Rajakumar R."/>
            <person name="Reese J.T."/>
            <person name="Scott J.J."/>
            <person name="Smith C.R."/>
            <person name="Tao S."/>
            <person name="Tsutsui N.D."/>
            <person name="Viljakainen L."/>
            <person name="Wissler L."/>
            <person name="Yandell M.D."/>
            <person name="Zimmer F."/>
            <person name="Taylor J."/>
            <person name="Slater S.C."/>
            <person name="Clifton S.W."/>
            <person name="Warren W.C."/>
            <person name="Elsik C.G."/>
            <person name="Smith C.D."/>
            <person name="Weinstock G.M."/>
            <person name="Gerardo N.M."/>
            <person name="Currie C.R."/>
        </authorList>
    </citation>
    <scope>NUCLEOTIDE SEQUENCE [LARGE SCALE GENOMIC DNA]</scope>
</reference>
<name>A0A158N978_ATTCE</name>
<feature type="chain" id="PRO_5007628920" description="Chitin-binding type-2 domain-containing protein" evidence="1">
    <location>
        <begin position="22"/>
        <end position="231"/>
    </location>
</feature>
<dbReference type="EnsemblMetazoa" id="XM_012198696.1">
    <property type="protein sequence ID" value="XP_012054086.1"/>
    <property type="gene ID" value="LOC105617118"/>
</dbReference>
<protein>
    <recommendedName>
        <fullName evidence="2">Chitin-binding type-2 domain-containing protein</fullName>
    </recommendedName>
</protein>
<dbReference type="SMART" id="SM00494">
    <property type="entry name" value="ChtBD2"/>
    <property type="match status" value="2"/>
</dbReference>
<evidence type="ECO:0000259" key="2">
    <source>
        <dbReference type="PROSITE" id="PS50940"/>
    </source>
</evidence>
<dbReference type="Pfam" id="PF01607">
    <property type="entry name" value="CBM_14"/>
    <property type="match status" value="1"/>
</dbReference>
<dbReference type="GO" id="GO:0005576">
    <property type="term" value="C:extracellular region"/>
    <property type="evidence" value="ECO:0007669"/>
    <property type="project" value="InterPro"/>
</dbReference>
<dbReference type="KEGG" id="acep:105617118"/>
<sequence length="231" mass="26424">MKGIYVAIAFLAASTVSVVNSDQDFSEEVFLDDIPIACPLPQPNWRNTTTNIPHENNCVLFYKCKLGQGIEQICPLMIEGDPESRLHYNRRLQVCDWPWQAGCASCPIQYPNGTFPPPEKINNPANDCEYLQCENGHALGPFRCPTDTCFSRTCQECVRDRNNGKCNWVPMCIEGDRRLHDCYCNFYEECTRINGQLHWIQHVCEGGIHFSPTQKRCMLPNEANCPHIRHL</sequence>